<reference evidence="4" key="1">
    <citation type="submission" date="2015-10" db="EMBL/GenBank/DDBJ databases">
        <authorList>
            <person name="Regsiter A."/>
            <person name="william w."/>
        </authorList>
    </citation>
    <scope>NUCLEOTIDE SEQUENCE</scope>
    <source>
        <strain evidence="4">Montdore</strain>
    </source>
</reference>
<dbReference type="PANTHER" id="PTHR45737">
    <property type="entry name" value="VON WILLEBRAND FACTOR A DOMAIN-CONTAINING PROTEIN 5A"/>
    <property type="match status" value="1"/>
</dbReference>
<dbReference type="PROSITE" id="PS51468">
    <property type="entry name" value="VIT"/>
    <property type="match status" value="1"/>
</dbReference>
<organism evidence="4 5">
    <name type="scientific">Tuber aestivum</name>
    <name type="common">summer truffle</name>
    <dbReference type="NCBI Taxonomy" id="59557"/>
    <lineage>
        <taxon>Eukaryota</taxon>
        <taxon>Fungi</taxon>
        <taxon>Dikarya</taxon>
        <taxon>Ascomycota</taxon>
        <taxon>Pezizomycotina</taxon>
        <taxon>Pezizomycetes</taxon>
        <taxon>Pezizales</taxon>
        <taxon>Tuberaceae</taxon>
        <taxon>Tuber</taxon>
    </lineage>
</organism>
<feature type="region of interest" description="Disordered" evidence="1">
    <location>
        <begin position="776"/>
        <end position="821"/>
    </location>
</feature>
<sequence length="1153" mass="126252">MVKYEVDEAFFDNRHYGLTPRDLDSESGIYFKHTYTRGLTKRDDAYYTPADYKEKPEKEAPATKPPSQTVTVTEIANLPLVRVSYKAHIFTTATRTVLTQRFYHPGKAPIDGATYNFPLYAGCSVVSFVCHVGPKKVITGVVQPKEVARATYEKAKSQGHTAGLLEEFTPEIFKTSLGNIPAGANVKVEITYLTELKHDTKVDGIRFTVPTSIAPRYGDPPEGLFGDEYKIRVAKGVSFSISVTMGERIRSIESPSHKVSIQVGTHEAVTKKNPNPASQYDDKKALVTLSQKSMHLSGDFVLLVTTATPRFLCTPTALLEEHPKIPGQKALMVTLVPRPDHPKTSHSQKSEIIFIVDRSGSMEDMIPPLKSAVSVFIKSLPKRCKFNICSFGSEYSFLWEKSQDNTAHSVETALNLVDRFEANMGGTELLQPIRETVDRRSTDMNTEVIVLTDGEIWEEDNALAFIKQAARDSKGKLRFFSIGLGSEVSHSLIEGIARSGGGYSQIVADGSDEQDTGGWEGNVVKMLKATLTEHIDHYSLKIIHDGFHESDEEDSDSEEKHTSSPAAGPSTANAGKSAMAPQAPKKLSLYSTSADLGTAPTSSPSDDEPFAGRPGATADPALLEDRFSHLRRLQSPELLQAPYQIPPLYPQVRTVAYFLISPTGDRSLRNPTSVKLQGTSLDAAREQSIPITRLDKPGLTIHQLAARMALRDLTDGSSWLHSGKHGIGPEDVSFQEYVEREGESLSIKWGLASKWASFVAVEDEFLEKEITEKAATKANAKQRGREGKIDSDSDDSDSDFVSADSWPNAGTPEPSSTITSVTDMPASAFGALPLGKQPPAHIAAPSLLKVPPPVVSSGKIPGPFSVMHVGQDSMSMMLQPRVEVANEAWDHMLINNPIQNRMLSTHSHHSSIRRKRYSYNPTASSETYNIDSEAKRLATASDGECSLGEDVGEESDVVSESSGSIETKPYLNQQEQCYSELPFVALTSVSSSTVSSHQEVPTLIGPEPSQSDTPHQKVVKIIRLQEFIGSFPVTEEMARLIGLEPLDAEGLAMELFPDKVTDASKILAMTALVVAYLELEMYEHEDIWQMIVEKACEFVEEGCERAEALKEKAKGVIQEKVSAVGHSHAPGVVSAAASILTQSRMMMRRSDHK</sequence>
<dbReference type="Pfam" id="PF08487">
    <property type="entry name" value="VIT"/>
    <property type="match status" value="1"/>
</dbReference>
<dbReference type="InterPro" id="IPR002035">
    <property type="entry name" value="VWF_A"/>
</dbReference>
<dbReference type="InterPro" id="IPR036465">
    <property type="entry name" value="vWFA_dom_sf"/>
</dbReference>
<gene>
    <name evidence="4" type="ORF">GSTUAT00002880001</name>
</gene>
<evidence type="ECO:0000313" key="5">
    <source>
        <dbReference type="Proteomes" id="UP001412239"/>
    </source>
</evidence>
<dbReference type="SMART" id="SM00609">
    <property type="entry name" value="VIT"/>
    <property type="match status" value="1"/>
</dbReference>
<dbReference type="SMART" id="SM00327">
    <property type="entry name" value="VWA"/>
    <property type="match status" value="1"/>
</dbReference>
<keyword evidence="5" id="KW-1185">Reference proteome</keyword>
<dbReference type="SUPFAM" id="SSF53300">
    <property type="entry name" value="vWA-like"/>
    <property type="match status" value="1"/>
</dbReference>
<accession>A0A292Q1W6</accession>
<dbReference type="Proteomes" id="UP001412239">
    <property type="component" value="Unassembled WGS sequence"/>
</dbReference>
<evidence type="ECO:0000256" key="1">
    <source>
        <dbReference type="SAM" id="MobiDB-lite"/>
    </source>
</evidence>
<protein>
    <recommendedName>
        <fullName evidence="6">VWFA domain-containing protein</fullName>
    </recommendedName>
</protein>
<feature type="domain" description="VWFA" evidence="2">
    <location>
        <begin position="351"/>
        <end position="535"/>
    </location>
</feature>
<evidence type="ECO:0000259" key="3">
    <source>
        <dbReference type="PROSITE" id="PS51468"/>
    </source>
</evidence>
<dbReference type="PANTHER" id="PTHR45737:SF6">
    <property type="entry name" value="VON WILLEBRAND FACTOR A DOMAIN-CONTAINING PROTEIN 5A"/>
    <property type="match status" value="1"/>
</dbReference>
<dbReference type="Gene3D" id="3.40.50.410">
    <property type="entry name" value="von Willebrand factor, type A domain"/>
    <property type="match status" value="1"/>
</dbReference>
<name>A0A292Q1W6_9PEZI</name>
<evidence type="ECO:0000259" key="2">
    <source>
        <dbReference type="PROSITE" id="PS50234"/>
    </source>
</evidence>
<dbReference type="EMBL" id="LN890979">
    <property type="protein sequence ID" value="CUS12965.1"/>
    <property type="molecule type" value="Genomic_DNA"/>
</dbReference>
<evidence type="ECO:0008006" key="6">
    <source>
        <dbReference type="Google" id="ProtNLM"/>
    </source>
</evidence>
<dbReference type="PROSITE" id="PS50234">
    <property type="entry name" value="VWFA"/>
    <property type="match status" value="1"/>
</dbReference>
<dbReference type="Pfam" id="PF13768">
    <property type="entry name" value="VWA_3"/>
    <property type="match status" value="1"/>
</dbReference>
<proteinExistence type="predicted"/>
<evidence type="ECO:0000313" key="4">
    <source>
        <dbReference type="EMBL" id="CUS12965.1"/>
    </source>
</evidence>
<feature type="region of interest" description="Disordered" evidence="1">
    <location>
        <begin position="548"/>
        <end position="618"/>
    </location>
</feature>
<feature type="domain" description="VIT" evidence="3">
    <location>
        <begin position="64"/>
        <end position="194"/>
    </location>
</feature>
<feature type="compositionally biased region" description="Polar residues" evidence="1">
    <location>
        <begin position="589"/>
        <end position="604"/>
    </location>
</feature>
<dbReference type="AlphaFoldDB" id="A0A292Q1W6"/>
<dbReference type="InterPro" id="IPR013694">
    <property type="entry name" value="VIT"/>
</dbReference>